<dbReference type="RefSeq" id="WP_152125780.1">
    <property type="nucleotide sequence ID" value="NZ_WELI01000008.1"/>
</dbReference>
<comment type="caution">
    <text evidence="2">The sequence shown here is derived from an EMBL/GenBank/DDBJ whole genome shotgun (WGS) entry which is preliminary data.</text>
</comment>
<sequence>MADTSGYTYVPNVGWIPNTAIQPKTGKSTSSTGPNWNQILTSVTSLGNNVFGFLTAKEQAKNTGVVPPWLTGDGANTGDAPKNGLGISPIVLVLLAVGGYLLLKKN</sequence>
<keyword evidence="1" id="KW-0812">Transmembrane</keyword>
<keyword evidence="1" id="KW-1133">Transmembrane helix</keyword>
<name>A0A7J5TXY4_9BACT</name>
<proteinExistence type="predicted"/>
<keyword evidence="3" id="KW-1185">Reference proteome</keyword>
<gene>
    <name evidence="2" type="ORF">F5984_18850</name>
</gene>
<reference evidence="2 3" key="1">
    <citation type="submission" date="2019-10" db="EMBL/GenBank/DDBJ databases">
        <title>Rudanella paleaurantiibacter sp. nov., isolated from sludge.</title>
        <authorList>
            <person name="Xu S.Q."/>
        </authorList>
    </citation>
    <scope>NUCLEOTIDE SEQUENCE [LARGE SCALE GENOMIC DNA]</scope>
    <source>
        <strain evidence="2 3">HX-22-17</strain>
    </source>
</reference>
<evidence type="ECO:0000256" key="1">
    <source>
        <dbReference type="SAM" id="Phobius"/>
    </source>
</evidence>
<dbReference type="AlphaFoldDB" id="A0A7J5TXY4"/>
<accession>A0A7J5TXY4</accession>
<evidence type="ECO:0000313" key="2">
    <source>
        <dbReference type="EMBL" id="KAB7728431.1"/>
    </source>
</evidence>
<dbReference type="EMBL" id="WELI01000008">
    <property type="protein sequence ID" value="KAB7728431.1"/>
    <property type="molecule type" value="Genomic_DNA"/>
</dbReference>
<evidence type="ECO:0000313" key="3">
    <source>
        <dbReference type="Proteomes" id="UP000488299"/>
    </source>
</evidence>
<keyword evidence="1" id="KW-0472">Membrane</keyword>
<protein>
    <submittedName>
        <fullName evidence="2">Uncharacterized protein</fullName>
    </submittedName>
</protein>
<feature type="transmembrane region" description="Helical" evidence="1">
    <location>
        <begin position="85"/>
        <end position="103"/>
    </location>
</feature>
<organism evidence="2 3">
    <name type="scientific">Rudanella paleaurantiibacter</name>
    <dbReference type="NCBI Taxonomy" id="2614655"/>
    <lineage>
        <taxon>Bacteria</taxon>
        <taxon>Pseudomonadati</taxon>
        <taxon>Bacteroidota</taxon>
        <taxon>Cytophagia</taxon>
        <taxon>Cytophagales</taxon>
        <taxon>Cytophagaceae</taxon>
        <taxon>Rudanella</taxon>
    </lineage>
</organism>
<dbReference type="Proteomes" id="UP000488299">
    <property type="component" value="Unassembled WGS sequence"/>
</dbReference>